<name>A0A0A9HID8_ARUDO</name>
<reference evidence="2" key="1">
    <citation type="submission" date="2014-09" db="EMBL/GenBank/DDBJ databases">
        <authorList>
            <person name="Magalhaes I.L.F."/>
            <person name="Oliveira U."/>
            <person name="Santos F.R."/>
            <person name="Vidigal T.H.D.A."/>
            <person name="Brescovit A.D."/>
            <person name="Santos A.J."/>
        </authorList>
    </citation>
    <scope>NUCLEOTIDE SEQUENCE</scope>
    <source>
        <tissue evidence="2">Shoot tissue taken approximately 20 cm above the soil surface</tissue>
    </source>
</reference>
<feature type="compositionally biased region" description="Polar residues" evidence="1">
    <location>
        <begin position="68"/>
        <end position="78"/>
    </location>
</feature>
<sequence>MDSAPPPPALARSPSPRRRVLRPSLFLLPDRPGAGAQDPAAPRPPSSSPPPGGTPALSRRHREDIRSQVATPRRTSAPKSLPRGGPPSPCSPLPGGPPSPRSPPLGHHPPRR</sequence>
<reference evidence="2" key="2">
    <citation type="journal article" date="2015" name="Data Brief">
        <title>Shoot transcriptome of the giant reed, Arundo donax.</title>
        <authorList>
            <person name="Barrero R.A."/>
            <person name="Guerrero F.D."/>
            <person name="Moolhuijzen P."/>
            <person name="Goolsby J.A."/>
            <person name="Tidwell J."/>
            <person name="Bellgard S.E."/>
            <person name="Bellgard M.I."/>
        </authorList>
    </citation>
    <scope>NUCLEOTIDE SEQUENCE</scope>
    <source>
        <tissue evidence="2">Shoot tissue taken approximately 20 cm above the soil surface</tissue>
    </source>
</reference>
<feature type="compositionally biased region" description="Pro residues" evidence="1">
    <location>
        <begin position="84"/>
        <end position="112"/>
    </location>
</feature>
<feature type="region of interest" description="Disordered" evidence="1">
    <location>
        <begin position="1"/>
        <end position="112"/>
    </location>
</feature>
<accession>A0A0A9HID8</accession>
<evidence type="ECO:0000313" key="2">
    <source>
        <dbReference type="EMBL" id="JAE32643.1"/>
    </source>
</evidence>
<dbReference type="AlphaFoldDB" id="A0A0A9HID8"/>
<evidence type="ECO:0000256" key="1">
    <source>
        <dbReference type="SAM" id="MobiDB-lite"/>
    </source>
</evidence>
<proteinExistence type="predicted"/>
<organism evidence="2">
    <name type="scientific">Arundo donax</name>
    <name type="common">Giant reed</name>
    <name type="synonym">Donax arundinaceus</name>
    <dbReference type="NCBI Taxonomy" id="35708"/>
    <lineage>
        <taxon>Eukaryota</taxon>
        <taxon>Viridiplantae</taxon>
        <taxon>Streptophyta</taxon>
        <taxon>Embryophyta</taxon>
        <taxon>Tracheophyta</taxon>
        <taxon>Spermatophyta</taxon>
        <taxon>Magnoliopsida</taxon>
        <taxon>Liliopsida</taxon>
        <taxon>Poales</taxon>
        <taxon>Poaceae</taxon>
        <taxon>PACMAD clade</taxon>
        <taxon>Arundinoideae</taxon>
        <taxon>Arundineae</taxon>
        <taxon>Arundo</taxon>
    </lineage>
</organism>
<feature type="compositionally biased region" description="Pro residues" evidence="1">
    <location>
        <begin position="41"/>
        <end position="53"/>
    </location>
</feature>
<protein>
    <submittedName>
        <fullName evidence="2">Uncharacterized protein</fullName>
    </submittedName>
</protein>
<dbReference type="EMBL" id="GBRH01165253">
    <property type="protein sequence ID" value="JAE32643.1"/>
    <property type="molecule type" value="Transcribed_RNA"/>
</dbReference>